<accession>A0A4Y2ECT3</accession>
<evidence type="ECO:0000313" key="2">
    <source>
        <dbReference type="Proteomes" id="UP000499080"/>
    </source>
</evidence>
<name>A0A4Y2ECT3_ARAVE</name>
<keyword evidence="2" id="KW-1185">Reference proteome</keyword>
<gene>
    <name evidence="1" type="ORF">AVEN_183454_1</name>
</gene>
<proteinExistence type="predicted"/>
<dbReference type="AlphaFoldDB" id="A0A4Y2ECT3"/>
<protein>
    <submittedName>
        <fullName evidence="1">Uncharacterized protein</fullName>
    </submittedName>
</protein>
<organism evidence="1 2">
    <name type="scientific">Araneus ventricosus</name>
    <name type="common">Orbweaver spider</name>
    <name type="synonym">Epeira ventricosa</name>
    <dbReference type="NCBI Taxonomy" id="182803"/>
    <lineage>
        <taxon>Eukaryota</taxon>
        <taxon>Metazoa</taxon>
        <taxon>Ecdysozoa</taxon>
        <taxon>Arthropoda</taxon>
        <taxon>Chelicerata</taxon>
        <taxon>Arachnida</taxon>
        <taxon>Araneae</taxon>
        <taxon>Araneomorphae</taxon>
        <taxon>Entelegynae</taxon>
        <taxon>Araneoidea</taxon>
        <taxon>Araneidae</taxon>
        <taxon>Araneus</taxon>
    </lineage>
</organism>
<comment type="caution">
    <text evidence="1">The sequence shown here is derived from an EMBL/GenBank/DDBJ whole genome shotgun (WGS) entry which is preliminary data.</text>
</comment>
<reference evidence="1 2" key="1">
    <citation type="journal article" date="2019" name="Sci. Rep.">
        <title>Orb-weaving spider Araneus ventricosus genome elucidates the spidroin gene catalogue.</title>
        <authorList>
            <person name="Kono N."/>
            <person name="Nakamura H."/>
            <person name="Ohtoshi R."/>
            <person name="Moran D.A.P."/>
            <person name="Shinohara A."/>
            <person name="Yoshida Y."/>
            <person name="Fujiwara M."/>
            <person name="Mori M."/>
            <person name="Tomita M."/>
            <person name="Arakawa K."/>
        </authorList>
    </citation>
    <scope>NUCLEOTIDE SEQUENCE [LARGE SCALE GENOMIC DNA]</scope>
</reference>
<evidence type="ECO:0000313" key="1">
    <source>
        <dbReference type="EMBL" id="GBM26902.1"/>
    </source>
</evidence>
<dbReference type="EMBL" id="BGPR01092361">
    <property type="protein sequence ID" value="GBM26902.1"/>
    <property type="molecule type" value="Genomic_DNA"/>
</dbReference>
<dbReference type="Proteomes" id="UP000499080">
    <property type="component" value="Unassembled WGS sequence"/>
</dbReference>
<sequence length="98" mass="11462">MQLLNEKNEYLLIEVTEEQPVKVVLKGLPVEMDTSEIQGNGFPINRIPQMRNHRMKILHRFNTRDLYLIIKVEPYKRKTRQPYASTVPDFTIPPGIAT</sequence>